<evidence type="ECO:0000256" key="8">
    <source>
        <dbReference type="ARBA" id="ARBA00022840"/>
    </source>
</evidence>
<dbReference type="PROSITE" id="PS50929">
    <property type="entry name" value="ABC_TM1F"/>
    <property type="match status" value="2"/>
</dbReference>
<comment type="catalytic activity">
    <reaction evidence="13">
        <text>ATP + H2O + xenobioticSide 1 = ADP + phosphate + xenobioticSide 2.</text>
        <dbReference type="EC" id="7.6.2.2"/>
    </reaction>
</comment>
<feature type="transmembrane region" description="Helical" evidence="14">
    <location>
        <begin position="107"/>
        <end position="133"/>
    </location>
</feature>
<reference evidence="17" key="1">
    <citation type="submission" date="2020-10" db="EMBL/GenBank/DDBJ databases">
        <authorList>
            <person name="Kim D.-H."/>
        </authorList>
    </citation>
    <scope>NUCLEOTIDE SEQUENCE</scope>
</reference>
<keyword evidence="4" id="KW-0813">Transport</keyword>
<comment type="subcellular location">
    <subcellularLocation>
        <location evidence="1">Membrane</location>
        <topology evidence="1">Multi-pass membrane protein</topology>
    </subcellularLocation>
</comment>
<dbReference type="SMART" id="SM00382">
    <property type="entry name" value="AAA"/>
    <property type="match status" value="2"/>
</dbReference>
<feature type="transmembrane region" description="Helical" evidence="14">
    <location>
        <begin position="863"/>
        <end position="883"/>
    </location>
</feature>
<keyword evidence="6" id="KW-0677">Repeat</keyword>
<dbReference type="EMBL" id="MW149396">
    <property type="protein sequence ID" value="QTW43696.1"/>
    <property type="molecule type" value="mRNA"/>
</dbReference>
<evidence type="ECO:0000256" key="11">
    <source>
        <dbReference type="ARBA" id="ARBA00023136"/>
    </source>
</evidence>
<name>A0A8B0MD00_EURAF</name>
<evidence type="ECO:0000256" key="2">
    <source>
        <dbReference type="ARBA" id="ARBA00007577"/>
    </source>
</evidence>
<dbReference type="CDD" id="cd03249">
    <property type="entry name" value="ABC_MTABC3_MDL1_MDL2"/>
    <property type="match status" value="2"/>
</dbReference>
<dbReference type="Gene3D" id="1.20.1560.10">
    <property type="entry name" value="ABC transporter type 1, transmembrane domain"/>
    <property type="match status" value="1"/>
</dbReference>
<feature type="transmembrane region" description="Helical" evidence="14">
    <location>
        <begin position="208"/>
        <end position="232"/>
    </location>
</feature>
<dbReference type="InterPro" id="IPR027417">
    <property type="entry name" value="P-loop_NTPase"/>
</dbReference>
<reference evidence="17" key="2">
    <citation type="journal article" name="Mar. Pollut. Bull.">
        <title>The genome of the European estuarine calanoid copepod Eurytemora affinis: Potential use in molecular ecotoxicology.</title>
        <authorList>
            <person name="Choi B.S."/>
            <person name="Kim D.H."/>
            <person name="Kim M.S."/>
            <person name="Park J.C."/>
            <person name="Lee Y.H."/>
            <person name="Kim H.J."/>
            <person name="Jeong C.B."/>
            <person name="Hagiwara A."/>
            <person name="Souissi S."/>
            <person name="Lee J.S."/>
        </authorList>
    </citation>
    <scope>NUCLEOTIDE SEQUENCE</scope>
</reference>
<dbReference type="InterPro" id="IPR003439">
    <property type="entry name" value="ABC_transporter-like_ATP-bd"/>
</dbReference>
<evidence type="ECO:0000256" key="12">
    <source>
        <dbReference type="ARBA" id="ARBA00023180"/>
    </source>
</evidence>
<keyword evidence="9" id="KW-1278">Translocase</keyword>
<keyword evidence="10 14" id="KW-1133">Transmembrane helix</keyword>
<evidence type="ECO:0000256" key="13">
    <source>
        <dbReference type="ARBA" id="ARBA00034018"/>
    </source>
</evidence>
<dbReference type="EC" id="7.6.2.2" evidence="3"/>
<sequence>MSFKQSKFDEKEIELKSVAKSKDEPKKPPDVPPVGVLEIFRFCDGFDKLLIFIGLVSAIGAGVAFPFMFFMFGTMTQYFTNYISPFPIPGLTDEMKVDILWKGIMEFVWKLCALGGGLWVSHYFFVTSLNYAAERQVLRMRQLFFAAVLKQDIAWYDTNTTTDFASTMSEDLNKIQEGLGEKIGMFFRFFVTFLVAFGISFYQNWLLSAVLCAVVPLLIILGGVFGMIITSFSKNELSVYSKAGEMAEEVLSSIRTVIAFGGEEIEVERYSTEIKVAQRSGMIKGFLVSLTMGLMFGLMYGIYGFGFWFGVKQVMDQRETPEFGECAINCILNNTSDADIQTCLTECFDFNPGTVATVLFGILQGGMQIGQSSMFVEAFNTARAAAGKIFKVINRQSLIDSSSFEGIHPDTIKGNIKFNNVFFNYPSRPDVKILNGLSIDIPCGKSVAFVGSSGCGKSTCIQLIQRFYDPESGSINIDGIDIKTLNVKWLRENIGIVGQEPVLFDCTIRENIKYAKLDATDEEILKACKEANALDFISKLPNKLDTMVGEGGAQLSGGQKQRIAIARALIRNPKILLLDEATSALDNASEKSVQTALDNVQDGRTTIIVAHRLSTIRHADLIVSFENGQVKEQGTHAELMKNEGLYHSLVMRQMTGQIEDFEKENSEKSFSKQLSIMSSEEEQVIFSPEKPKAVKKYGNIKILKKLFKMNRPETGYLIFGFLCSAAFGLTNIAFAVLFGDVFSIFVKEPEPARKEATLIALEYGALALYTFLCMLGQGSAFSVAGERLTQRLRVLMYKAMLRQEIGWYDLEENNSGSLCSRLSSNAQSVQSATGVKIGQICQSISALVCGLGLSLYYNWKVGLVSNAFVPILVVGMLYQMLLFTKHSSVQKKALESSSKFAIEAIKNIRTVAGLGCENMFQDLYNKELIKPHKKTLKQSHVRGIIYGFANSTFCFAYAVCFSYGGHVYTEDLAEYPPEEGRIMEIWKIGIGVLSGAMMIGMSMSFVMDFNQVFEAAEIIFTLLERNPKIDSSRSAGLLIPEINGNIYLENAEFSYPTRQEVQVMKRLTMSIKNGEKIALVGQSGCGKSTIIQLIQRLYDVENGNVMIENYDIRQLNLPAVRSKLGLVSQEPVLFNRSIAANIMYGDNARSVTMEEVVTAARAANIHSFVAALPNGYETNVGGKGAQLSGGQKQRVAIARALVRNPGILLLDEATSALDTESEKIVQDALDAAQNGRTSITIAHRLTTIVGVDTIYVIDKGQVVEFGSHSELLQKKGVYYSLWNASATH</sequence>
<dbReference type="OrthoDB" id="6500128at2759"/>
<dbReference type="InterPro" id="IPR039421">
    <property type="entry name" value="Type_1_exporter"/>
</dbReference>
<dbReference type="GO" id="GO:0017085">
    <property type="term" value="P:response to insecticide"/>
    <property type="evidence" value="ECO:0007669"/>
    <property type="project" value="UniProtKB-ARBA"/>
</dbReference>
<dbReference type="GO" id="GO:0090374">
    <property type="term" value="P:oligopeptide export from mitochondrion"/>
    <property type="evidence" value="ECO:0007669"/>
    <property type="project" value="TreeGrafter"/>
</dbReference>
<evidence type="ECO:0000259" key="16">
    <source>
        <dbReference type="PROSITE" id="PS50929"/>
    </source>
</evidence>
<evidence type="ECO:0000313" key="17">
    <source>
        <dbReference type="EMBL" id="QTW43696.1"/>
    </source>
</evidence>
<feature type="transmembrane region" description="Helical" evidence="14">
    <location>
        <begin position="943"/>
        <end position="965"/>
    </location>
</feature>
<dbReference type="SUPFAM" id="SSF90123">
    <property type="entry name" value="ABC transporter transmembrane region"/>
    <property type="match status" value="2"/>
</dbReference>
<keyword evidence="5 14" id="KW-0812">Transmembrane</keyword>
<accession>A0A8B0MD00</accession>
<dbReference type="PANTHER" id="PTHR43394:SF27">
    <property type="entry name" value="ATP-DEPENDENT TRANSLOCASE ABCB1-LIKE"/>
    <property type="match status" value="1"/>
</dbReference>
<evidence type="ECO:0000256" key="9">
    <source>
        <dbReference type="ARBA" id="ARBA00022967"/>
    </source>
</evidence>
<feature type="transmembrane region" description="Helical" evidence="14">
    <location>
        <begin position="183"/>
        <end position="202"/>
    </location>
</feature>
<dbReference type="GO" id="GO:0097254">
    <property type="term" value="P:renal tubular secretion"/>
    <property type="evidence" value="ECO:0007669"/>
    <property type="project" value="UniProtKB-ARBA"/>
</dbReference>
<organism evidence="17">
    <name type="scientific">Eurytemora affinis</name>
    <name type="common">Copepod</name>
    <name type="synonym">Temora affinis</name>
    <dbReference type="NCBI Taxonomy" id="88015"/>
    <lineage>
        <taxon>Eukaryota</taxon>
        <taxon>Metazoa</taxon>
        <taxon>Ecdysozoa</taxon>
        <taxon>Arthropoda</taxon>
        <taxon>Crustacea</taxon>
        <taxon>Multicrustacea</taxon>
        <taxon>Hexanauplia</taxon>
        <taxon>Copepoda</taxon>
        <taxon>Calanoida</taxon>
        <taxon>Temoridae</taxon>
        <taxon>Eurytemora</taxon>
    </lineage>
</organism>
<comment type="similarity">
    <text evidence="2">Belongs to the ABC transporter superfamily. ABCB family. Multidrug resistance exporter (TC 3.A.1.201) subfamily.</text>
</comment>
<protein>
    <recommendedName>
        <fullName evidence="3">ABC-type xenobiotic transporter</fullName>
        <ecNumber evidence="3">7.6.2.2</ecNumber>
    </recommendedName>
</protein>
<dbReference type="FunFam" id="3.40.50.300:FF:000302">
    <property type="entry name" value="ATP-binding cassette subfamily B member 5"/>
    <property type="match status" value="1"/>
</dbReference>
<dbReference type="FunFam" id="3.40.50.300:FF:000479">
    <property type="entry name" value="Multidrug resistance protein 1A"/>
    <property type="match status" value="1"/>
</dbReference>
<evidence type="ECO:0000256" key="6">
    <source>
        <dbReference type="ARBA" id="ARBA00022737"/>
    </source>
</evidence>
<evidence type="ECO:0000256" key="3">
    <source>
        <dbReference type="ARBA" id="ARBA00012191"/>
    </source>
</evidence>
<proteinExistence type="evidence at transcript level"/>
<keyword evidence="8" id="KW-0067">ATP-binding</keyword>
<feature type="domain" description="ABC transmembrane type-1" evidence="16">
    <location>
        <begin position="718"/>
        <end position="966"/>
    </location>
</feature>
<dbReference type="GO" id="GO:0015421">
    <property type="term" value="F:ABC-type oligopeptide transporter activity"/>
    <property type="evidence" value="ECO:0007669"/>
    <property type="project" value="TreeGrafter"/>
</dbReference>
<evidence type="ECO:0000259" key="15">
    <source>
        <dbReference type="PROSITE" id="PS50893"/>
    </source>
</evidence>
<dbReference type="PROSITE" id="PS00211">
    <property type="entry name" value="ABC_TRANSPORTER_1"/>
    <property type="match status" value="2"/>
</dbReference>
<dbReference type="Pfam" id="PF00005">
    <property type="entry name" value="ABC_tran"/>
    <property type="match status" value="2"/>
</dbReference>
<keyword evidence="12" id="KW-0325">Glycoprotein</keyword>
<dbReference type="PROSITE" id="PS50893">
    <property type="entry name" value="ABC_TRANSPORTER_2"/>
    <property type="match status" value="2"/>
</dbReference>
<dbReference type="GO" id="GO:0005524">
    <property type="term" value="F:ATP binding"/>
    <property type="evidence" value="ECO:0007669"/>
    <property type="project" value="UniProtKB-KW"/>
</dbReference>
<feature type="domain" description="ABC transporter" evidence="15">
    <location>
        <begin position="416"/>
        <end position="652"/>
    </location>
</feature>
<dbReference type="InterPro" id="IPR011527">
    <property type="entry name" value="ABC1_TM_dom"/>
</dbReference>
<dbReference type="InterPro" id="IPR017871">
    <property type="entry name" value="ABC_transporter-like_CS"/>
</dbReference>
<dbReference type="GO" id="GO:0005743">
    <property type="term" value="C:mitochondrial inner membrane"/>
    <property type="evidence" value="ECO:0007669"/>
    <property type="project" value="TreeGrafter"/>
</dbReference>
<feature type="domain" description="ABC transporter" evidence="15">
    <location>
        <begin position="1046"/>
        <end position="1284"/>
    </location>
</feature>
<dbReference type="GO" id="GO:0016887">
    <property type="term" value="F:ATP hydrolysis activity"/>
    <property type="evidence" value="ECO:0007669"/>
    <property type="project" value="InterPro"/>
</dbReference>
<dbReference type="InterPro" id="IPR003593">
    <property type="entry name" value="AAA+_ATPase"/>
</dbReference>
<evidence type="ECO:0000256" key="14">
    <source>
        <dbReference type="SAM" id="Phobius"/>
    </source>
</evidence>
<dbReference type="CDD" id="cd18578">
    <property type="entry name" value="ABC_6TM_Pgp_ABCB1_D2_like"/>
    <property type="match status" value="1"/>
</dbReference>
<dbReference type="InterPro" id="IPR036640">
    <property type="entry name" value="ABC1_TM_sf"/>
</dbReference>
<dbReference type="CDD" id="cd18577">
    <property type="entry name" value="ABC_6TM_Pgp_ABCB1_D1_like"/>
    <property type="match status" value="1"/>
</dbReference>
<evidence type="ECO:0000256" key="1">
    <source>
        <dbReference type="ARBA" id="ARBA00004141"/>
    </source>
</evidence>
<evidence type="ECO:0000256" key="10">
    <source>
        <dbReference type="ARBA" id="ARBA00022989"/>
    </source>
</evidence>
<dbReference type="GO" id="GO:0008559">
    <property type="term" value="F:ABC-type xenobiotic transporter activity"/>
    <property type="evidence" value="ECO:0007669"/>
    <property type="project" value="UniProtKB-EC"/>
</dbReference>
<dbReference type="Pfam" id="PF00664">
    <property type="entry name" value="ABC_membrane"/>
    <property type="match status" value="2"/>
</dbReference>
<evidence type="ECO:0000256" key="7">
    <source>
        <dbReference type="ARBA" id="ARBA00022741"/>
    </source>
</evidence>
<keyword evidence="7" id="KW-0547">Nucleotide-binding</keyword>
<keyword evidence="11 14" id="KW-0472">Membrane</keyword>
<evidence type="ECO:0000256" key="4">
    <source>
        <dbReference type="ARBA" id="ARBA00022448"/>
    </source>
</evidence>
<feature type="transmembrane region" description="Helical" evidence="14">
    <location>
        <begin position="716"/>
        <end position="746"/>
    </location>
</feature>
<feature type="transmembrane region" description="Helical" evidence="14">
    <location>
        <begin position="985"/>
        <end position="1006"/>
    </location>
</feature>
<dbReference type="SUPFAM" id="SSF52540">
    <property type="entry name" value="P-loop containing nucleoside triphosphate hydrolases"/>
    <property type="match status" value="2"/>
</dbReference>
<feature type="domain" description="ABC transmembrane type-1" evidence="16">
    <location>
        <begin position="52"/>
        <end position="381"/>
    </location>
</feature>
<feature type="transmembrane region" description="Helical" evidence="14">
    <location>
        <begin position="758"/>
        <end position="778"/>
    </location>
</feature>
<evidence type="ECO:0000256" key="5">
    <source>
        <dbReference type="ARBA" id="ARBA00022692"/>
    </source>
</evidence>
<feature type="transmembrane region" description="Helical" evidence="14">
    <location>
        <begin position="49"/>
        <end position="72"/>
    </location>
</feature>
<dbReference type="PANTHER" id="PTHR43394">
    <property type="entry name" value="ATP-DEPENDENT PERMEASE MDL1, MITOCHONDRIAL"/>
    <property type="match status" value="1"/>
</dbReference>
<dbReference type="Gene3D" id="3.40.50.300">
    <property type="entry name" value="P-loop containing nucleotide triphosphate hydrolases"/>
    <property type="match status" value="2"/>
</dbReference>
<feature type="transmembrane region" description="Helical" evidence="14">
    <location>
        <begin position="285"/>
        <end position="309"/>
    </location>
</feature>